<feature type="compositionally biased region" description="Low complexity" evidence="1">
    <location>
        <begin position="20"/>
        <end position="35"/>
    </location>
</feature>
<organism evidence="2 3">
    <name type="scientific">Colletotrichum scovillei</name>
    <dbReference type="NCBI Taxonomy" id="1209932"/>
    <lineage>
        <taxon>Eukaryota</taxon>
        <taxon>Fungi</taxon>
        <taxon>Dikarya</taxon>
        <taxon>Ascomycota</taxon>
        <taxon>Pezizomycotina</taxon>
        <taxon>Sordariomycetes</taxon>
        <taxon>Hypocreomycetidae</taxon>
        <taxon>Glomerellales</taxon>
        <taxon>Glomerellaceae</taxon>
        <taxon>Colletotrichum</taxon>
        <taxon>Colletotrichum acutatum species complex</taxon>
    </lineage>
</organism>
<dbReference type="Proteomes" id="UP000699042">
    <property type="component" value="Unassembled WGS sequence"/>
</dbReference>
<proteinExistence type="predicted"/>
<keyword evidence="3" id="KW-1185">Reference proteome</keyword>
<comment type="caution">
    <text evidence="2">The sequence shown here is derived from an EMBL/GenBank/DDBJ whole genome shotgun (WGS) entry which is preliminary data.</text>
</comment>
<feature type="region of interest" description="Disordered" evidence="1">
    <location>
        <begin position="1"/>
        <end position="35"/>
    </location>
</feature>
<dbReference type="EMBL" id="JAESDN010000001">
    <property type="protein sequence ID" value="KAG7057307.1"/>
    <property type="molecule type" value="Genomic_DNA"/>
</dbReference>
<accession>A0A9P7RFQ8</accession>
<name>A0A9P7RFQ8_9PEZI</name>
<evidence type="ECO:0000313" key="3">
    <source>
        <dbReference type="Proteomes" id="UP000699042"/>
    </source>
</evidence>
<evidence type="ECO:0000313" key="2">
    <source>
        <dbReference type="EMBL" id="KAG7057307.1"/>
    </source>
</evidence>
<reference evidence="2" key="1">
    <citation type="submission" date="2021-05" db="EMBL/GenBank/DDBJ databases">
        <title>Comparative genomics of three Colletotrichum scovillei strains and genetic complementation revealed genes involved fungal growth and virulence on chili pepper.</title>
        <authorList>
            <person name="Hsieh D.-K."/>
            <person name="Chuang S.-C."/>
            <person name="Chen C.-Y."/>
            <person name="Chao Y.-T."/>
            <person name="Lu M.-Y.J."/>
            <person name="Lee M.-H."/>
            <person name="Shih M.-C."/>
        </authorList>
    </citation>
    <scope>NUCLEOTIDE SEQUENCE</scope>
    <source>
        <strain evidence="2">Coll-153</strain>
    </source>
</reference>
<gene>
    <name evidence="2" type="ORF">JMJ77_004696</name>
</gene>
<sequence length="35" mass="3865">MGRPDDCHRNLVSSRPRPAEVPVHPAHPASPTSRH</sequence>
<dbReference type="AlphaFoldDB" id="A0A9P7RFQ8"/>
<evidence type="ECO:0000256" key="1">
    <source>
        <dbReference type="SAM" id="MobiDB-lite"/>
    </source>
</evidence>
<protein>
    <submittedName>
        <fullName evidence="2">Uncharacterized protein</fullName>
    </submittedName>
</protein>